<feature type="transmembrane region" description="Helical" evidence="6">
    <location>
        <begin position="162"/>
        <end position="184"/>
    </location>
</feature>
<dbReference type="Gene3D" id="1.20.1250.20">
    <property type="entry name" value="MFS general substrate transporter like domains"/>
    <property type="match status" value="1"/>
</dbReference>
<comment type="subcellular location">
    <subcellularLocation>
        <location evidence="1">Membrane</location>
        <topology evidence="1">Multi-pass membrane protein</topology>
    </subcellularLocation>
</comment>
<evidence type="ECO:0000313" key="7">
    <source>
        <dbReference type="EMBL" id="KAK3053748.1"/>
    </source>
</evidence>
<evidence type="ECO:0000256" key="6">
    <source>
        <dbReference type="SAM" id="Phobius"/>
    </source>
</evidence>
<keyword evidence="3 6" id="KW-0812">Transmembrane</keyword>
<keyword evidence="5 6" id="KW-0472">Membrane</keyword>
<protein>
    <submittedName>
        <fullName evidence="7">Uncharacterized protein</fullName>
    </submittedName>
</protein>
<organism evidence="7 8">
    <name type="scientific">Extremus antarcticus</name>
    <dbReference type="NCBI Taxonomy" id="702011"/>
    <lineage>
        <taxon>Eukaryota</taxon>
        <taxon>Fungi</taxon>
        <taxon>Dikarya</taxon>
        <taxon>Ascomycota</taxon>
        <taxon>Pezizomycotina</taxon>
        <taxon>Dothideomycetes</taxon>
        <taxon>Dothideomycetidae</taxon>
        <taxon>Mycosphaerellales</taxon>
        <taxon>Extremaceae</taxon>
        <taxon>Extremus</taxon>
    </lineage>
</organism>
<proteinExistence type="inferred from homology"/>
<feature type="transmembrane region" description="Helical" evidence="6">
    <location>
        <begin position="190"/>
        <end position="209"/>
    </location>
</feature>
<evidence type="ECO:0000256" key="2">
    <source>
        <dbReference type="ARBA" id="ARBA00005982"/>
    </source>
</evidence>
<accession>A0AAJ0DNP5</accession>
<evidence type="ECO:0000313" key="8">
    <source>
        <dbReference type="Proteomes" id="UP001271007"/>
    </source>
</evidence>
<dbReference type="GO" id="GO:0016020">
    <property type="term" value="C:membrane"/>
    <property type="evidence" value="ECO:0007669"/>
    <property type="project" value="UniProtKB-SubCell"/>
</dbReference>
<keyword evidence="4 6" id="KW-1133">Transmembrane helix</keyword>
<comment type="caution">
    <text evidence="7">The sequence shown here is derived from an EMBL/GenBank/DDBJ whole genome shotgun (WGS) entry which is preliminary data.</text>
</comment>
<gene>
    <name evidence="7" type="ORF">LTR09_005027</name>
</gene>
<dbReference type="AlphaFoldDB" id="A0AAJ0DNP5"/>
<keyword evidence="8" id="KW-1185">Reference proteome</keyword>
<name>A0AAJ0DNP5_9PEZI</name>
<dbReference type="PANTHER" id="PTHR11654">
    <property type="entry name" value="OLIGOPEPTIDE TRANSPORTER-RELATED"/>
    <property type="match status" value="1"/>
</dbReference>
<dbReference type="GO" id="GO:0022857">
    <property type="term" value="F:transmembrane transporter activity"/>
    <property type="evidence" value="ECO:0007669"/>
    <property type="project" value="InterPro"/>
</dbReference>
<sequence length="266" mass="28918">MAMIGVDNAADIAAAEVKGVGLPSPTLEKQIAMENHEPFEQSLHDSDDDGTPLRKPTAEELDTLRRVPAKIPWIAFTVAFVELCERFAYYGTTAVMINFIQQPLPDGSTTGNDPRPNGQPGALDYGQRAATGASLFNRFWAYFIPLIAGYLADAKWGRLKTIYIAIGVAMFGHVIIIVSAIPGVIKNPDGAIACFFVGLLFFATGVGGFKPNISPLFAEQLSSRAMHVTTLKSGENVVVDPALTTQRMFMQVEIPLDCFHKMLIKN</sequence>
<evidence type="ECO:0000256" key="5">
    <source>
        <dbReference type="ARBA" id="ARBA00023136"/>
    </source>
</evidence>
<dbReference type="Pfam" id="PF00854">
    <property type="entry name" value="PTR2"/>
    <property type="match status" value="1"/>
</dbReference>
<reference evidence="7" key="1">
    <citation type="submission" date="2023-04" db="EMBL/GenBank/DDBJ databases">
        <title>Black Yeasts Isolated from many extreme environments.</title>
        <authorList>
            <person name="Coleine C."/>
            <person name="Stajich J.E."/>
            <person name="Selbmann L."/>
        </authorList>
    </citation>
    <scope>NUCLEOTIDE SEQUENCE</scope>
    <source>
        <strain evidence="7">CCFEE 5312</strain>
    </source>
</reference>
<comment type="similarity">
    <text evidence="2">Belongs to the major facilitator superfamily. Proton-dependent oligopeptide transporter (POT/PTR) (TC 2.A.17) family.</text>
</comment>
<dbReference type="InterPro" id="IPR000109">
    <property type="entry name" value="POT_fam"/>
</dbReference>
<dbReference type="Proteomes" id="UP001271007">
    <property type="component" value="Unassembled WGS sequence"/>
</dbReference>
<evidence type="ECO:0000256" key="3">
    <source>
        <dbReference type="ARBA" id="ARBA00022692"/>
    </source>
</evidence>
<dbReference type="InterPro" id="IPR036259">
    <property type="entry name" value="MFS_trans_sf"/>
</dbReference>
<dbReference type="SUPFAM" id="SSF103473">
    <property type="entry name" value="MFS general substrate transporter"/>
    <property type="match status" value="1"/>
</dbReference>
<evidence type="ECO:0000256" key="1">
    <source>
        <dbReference type="ARBA" id="ARBA00004141"/>
    </source>
</evidence>
<evidence type="ECO:0000256" key="4">
    <source>
        <dbReference type="ARBA" id="ARBA00022989"/>
    </source>
</evidence>
<dbReference type="EMBL" id="JAWDJX010000014">
    <property type="protein sequence ID" value="KAK3053748.1"/>
    <property type="molecule type" value="Genomic_DNA"/>
</dbReference>